<proteinExistence type="inferred from homology"/>
<keyword evidence="2" id="KW-1133">Transmembrane helix</keyword>
<accession>A0ABU7ERQ7</accession>
<evidence type="ECO:0008006" key="5">
    <source>
        <dbReference type="Google" id="ProtNLM"/>
    </source>
</evidence>
<dbReference type="PANTHER" id="PTHR15907">
    <property type="entry name" value="DUF614 FAMILY PROTEIN-RELATED"/>
    <property type="match status" value="1"/>
</dbReference>
<feature type="transmembrane region" description="Helical" evidence="2">
    <location>
        <begin position="79"/>
        <end position="100"/>
    </location>
</feature>
<dbReference type="Pfam" id="PF04749">
    <property type="entry name" value="PLAC8"/>
    <property type="match status" value="1"/>
</dbReference>
<protein>
    <recommendedName>
        <fullName evidence="5">Cornifelin</fullName>
    </recommendedName>
</protein>
<dbReference type="NCBIfam" id="TIGR01571">
    <property type="entry name" value="A_thal_Cys_rich"/>
    <property type="match status" value="1"/>
</dbReference>
<name>A0ABU7ERQ7_9TELE</name>
<keyword evidence="2" id="KW-0812">Transmembrane</keyword>
<dbReference type="EMBL" id="JAHUTJ010065853">
    <property type="protein sequence ID" value="MED6289702.1"/>
    <property type="molecule type" value="Genomic_DNA"/>
</dbReference>
<evidence type="ECO:0000256" key="1">
    <source>
        <dbReference type="ARBA" id="ARBA00009024"/>
    </source>
</evidence>
<reference evidence="3 4" key="1">
    <citation type="submission" date="2021-06" db="EMBL/GenBank/DDBJ databases">
        <authorList>
            <person name="Palmer J.M."/>
        </authorList>
    </citation>
    <scope>NUCLEOTIDE SEQUENCE [LARGE SCALE GENOMIC DNA]</scope>
    <source>
        <strain evidence="3 4">CL_MEX2019</strain>
        <tissue evidence="3">Muscle</tissue>
    </source>
</reference>
<comment type="caution">
    <text evidence="3">The sequence shown here is derived from an EMBL/GenBank/DDBJ whole genome shotgun (WGS) entry which is preliminary data.</text>
</comment>
<keyword evidence="4" id="KW-1185">Reference proteome</keyword>
<evidence type="ECO:0000313" key="4">
    <source>
        <dbReference type="Proteomes" id="UP001352852"/>
    </source>
</evidence>
<evidence type="ECO:0000313" key="3">
    <source>
        <dbReference type="EMBL" id="MED6289702.1"/>
    </source>
</evidence>
<comment type="similarity">
    <text evidence="1">Belongs to the cornifelin family.</text>
</comment>
<organism evidence="3 4">
    <name type="scientific">Characodon lateralis</name>
    <dbReference type="NCBI Taxonomy" id="208331"/>
    <lineage>
        <taxon>Eukaryota</taxon>
        <taxon>Metazoa</taxon>
        <taxon>Chordata</taxon>
        <taxon>Craniata</taxon>
        <taxon>Vertebrata</taxon>
        <taxon>Euteleostomi</taxon>
        <taxon>Actinopterygii</taxon>
        <taxon>Neopterygii</taxon>
        <taxon>Teleostei</taxon>
        <taxon>Neoteleostei</taxon>
        <taxon>Acanthomorphata</taxon>
        <taxon>Ovalentaria</taxon>
        <taxon>Atherinomorphae</taxon>
        <taxon>Cyprinodontiformes</taxon>
        <taxon>Goodeidae</taxon>
        <taxon>Characodon</taxon>
    </lineage>
</organism>
<evidence type="ECO:0000256" key="2">
    <source>
        <dbReference type="SAM" id="Phobius"/>
    </source>
</evidence>
<dbReference type="Proteomes" id="UP001352852">
    <property type="component" value="Unassembled WGS sequence"/>
</dbReference>
<keyword evidence="2" id="KW-0472">Membrane</keyword>
<sequence length="149" mass="16793">MKMPWKHVGRPAQGLGTKDFIMATNMVVEQPQPAQVVQNSQEWGTGIFDCLDDLRSCCFAYWCFPCFACMTSRDFGEHLCLPLLDVFGGLIPPITLAIRVSMRHRYGIQGSIPLDCVFSIFCGICSWCQMSREIKRRKLPVVVIATKNA</sequence>
<gene>
    <name evidence="3" type="ORF">CHARACLAT_005585</name>
</gene>
<feature type="transmembrane region" description="Helical" evidence="2">
    <location>
        <begin position="106"/>
        <end position="128"/>
    </location>
</feature>
<dbReference type="InterPro" id="IPR006461">
    <property type="entry name" value="PLAC_motif_containing"/>
</dbReference>